<dbReference type="AlphaFoldDB" id="A0A0G4FBT3"/>
<evidence type="ECO:0000313" key="2">
    <source>
        <dbReference type="EMBL" id="CEM10526.1"/>
    </source>
</evidence>
<accession>A0A0G4FBT3</accession>
<protein>
    <submittedName>
        <fullName evidence="2">Uncharacterized protein</fullName>
    </submittedName>
</protein>
<evidence type="ECO:0000256" key="1">
    <source>
        <dbReference type="SAM" id="MobiDB-lite"/>
    </source>
</evidence>
<feature type="region of interest" description="Disordered" evidence="1">
    <location>
        <begin position="1"/>
        <end position="98"/>
    </location>
</feature>
<gene>
    <name evidence="2" type="ORF">Cvel_16228</name>
</gene>
<dbReference type="EMBL" id="CDMZ01000265">
    <property type="protein sequence ID" value="CEM10526.1"/>
    <property type="molecule type" value="Genomic_DNA"/>
</dbReference>
<proteinExistence type="predicted"/>
<organism evidence="2">
    <name type="scientific">Chromera velia CCMP2878</name>
    <dbReference type="NCBI Taxonomy" id="1169474"/>
    <lineage>
        <taxon>Eukaryota</taxon>
        <taxon>Sar</taxon>
        <taxon>Alveolata</taxon>
        <taxon>Colpodellida</taxon>
        <taxon>Chromeraceae</taxon>
        <taxon>Chromera</taxon>
    </lineage>
</organism>
<name>A0A0G4FBT3_9ALVE</name>
<dbReference type="VEuPathDB" id="CryptoDB:Cvel_16228"/>
<reference evidence="2" key="1">
    <citation type="submission" date="2014-11" db="EMBL/GenBank/DDBJ databases">
        <authorList>
            <person name="Otto D Thomas"/>
            <person name="Naeem Raeece"/>
        </authorList>
    </citation>
    <scope>NUCLEOTIDE SEQUENCE</scope>
</reference>
<sequence>MGIWRPQDVSGGRHAEQSIKQAKHHEGGVEEGTQPRRQQAGDRRGRYRSSQADESPERQKAGGKSWRKVRHSEEGCDEATEDTQERHRLRQRGANRRR</sequence>
<feature type="compositionally biased region" description="Basic residues" evidence="1">
    <location>
        <begin position="87"/>
        <end position="98"/>
    </location>
</feature>